<keyword evidence="3" id="KW-1185">Reference proteome</keyword>
<dbReference type="Proteomes" id="UP001352852">
    <property type="component" value="Unassembled WGS sequence"/>
</dbReference>
<accession>A0ABU7E0F7</accession>
<feature type="compositionally biased region" description="Basic and acidic residues" evidence="1">
    <location>
        <begin position="32"/>
        <end position="59"/>
    </location>
</feature>
<gene>
    <name evidence="2" type="ORF">CHARACLAT_014285</name>
</gene>
<dbReference type="EMBL" id="JAHUTJ010042050">
    <property type="protein sequence ID" value="MED6280778.1"/>
    <property type="molecule type" value="Genomic_DNA"/>
</dbReference>
<organism evidence="2 3">
    <name type="scientific">Characodon lateralis</name>
    <dbReference type="NCBI Taxonomy" id="208331"/>
    <lineage>
        <taxon>Eukaryota</taxon>
        <taxon>Metazoa</taxon>
        <taxon>Chordata</taxon>
        <taxon>Craniata</taxon>
        <taxon>Vertebrata</taxon>
        <taxon>Euteleostomi</taxon>
        <taxon>Actinopterygii</taxon>
        <taxon>Neopterygii</taxon>
        <taxon>Teleostei</taxon>
        <taxon>Neoteleostei</taxon>
        <taxon>Acanthomorphata</taxon>
        <taxon>Ovalentaria</taxon>
        <taxon>Atherinomorphae</taxon>
        <taxon>Cyprinodontiformes</taxon>
        <taxon>Goodeidae</taxon>
        <taxon>Characodon</taxon>
    </lineage>
</organism>
<protein>
    <submittedName>
        <fullName evidence="2">Uncharacterized protein</fullName>
    </submittedName>
</protein>
<evidence type="ECO:0000313" key="2">
    <source>
        <dbReference type="EMBL" id="MED6280778.1"/>
    </source>
</evidence>
<evidence type="ECO:0000313" key="3">
    <source>
        <dbReference type="Proteomes" id="UP001352852"/>
    </source>
</evidence>
<proteinExistence type="predicted"/>
<reference evidence="2 3" key="1">
    <citation type="submission" date="2021-06" db="EMBL/GenBank/DDBJ databases">
        <authorList>
            <person name="Palmer J.M."/>
        </authorList>
    </citation>
    <scope>NUCLEOTIDE SEQUENCE [LARGE SCALE GENOMIC DNA]</scope>
    <source>
        <strain evidence="2 3">CL_MEX2019</strain>
        <tissue evidence="2">Muscle</tissue>
    </source>
</reference>
<feature type="region of interest" description="Disordered" evidence="1">
    <location>
        <begin position="1"/>
        <end position="91"/>
    </location>
</feature>
<evidence type="ECO:0000256" key="1">
    <source>
        <dbReference type="SAM" id="MobiDB-lite"/>
    </source>
</evidence>
<name>A0ABU7E0F7_9TELE</name>
<comment type="caution">
    <text evidence="2">The sequence shown here is derived from an EMBL/GenBank/DDBJ whole genome shotgun (WGS) entry which is preliminary data.</text>
</comment>
<sequence length="91" mass="9829">MKTETWLGAEETTRKSTTLCSGANPEICGQGDIRRGKAEQENPRGRNEIKNRQAGKDRVAGAADSVETPRRLSPQTPPPAPPEVSQASQET</sequence>